<dbReference type="AlphaFoldDB" id="A0A7I8W9X4"/>
<dbReference type="GO" id="GO:0008270">
    <property type="term" value="F:zinc ion binding"/>
    <property type="evidence" value="ECO:0007669"/>
    <property type="project" value="UniProtKB-KW"/>
</dbReference>
<evidence type="ECO:0000256" key="11">
    <source>
        <dbReference type="ARBA" id="ARBA00022771"/>
    </source>
</evidence>
<dbReference type="PANTHER" id="PTHR23350:SF0">
    <property type="entry name" value="PEROXISOME BIOGENESIS FACTOR 10"/>
    <property type="match status" value="1"/>
</dbReference>
<dbReference type="Pfam" id="PF13639">
    <property type="entry name" value="zf-RING_2"/>
    <property type="match status" value="1"/>
</dbReference>
<dbReference type="InterPro" id="IPR013083">
    <property type="entry name" value="Znf_RING/FYVE/PHD"/>
</dbReference>
<reference evidence="21 22" key="1">
    <citation type="submission" date="2020-08" db="EMBL/GenBank/DDBJ databases">
        <authorList>
            <person name="Hejnol A."/>
        </authorList>
    </citation>
    <scope>NUCLEOTIDE SEQUENCE [LARGE SCALE GENOMIC DNA]</scope>
</reference>
<feature type="transmembrane region" description="Helical" evidence="19">
    <location>
        <begin position="187"/>
        <end position="211"/>
    </location>
</feature>
<dbReference type="OrthoDB" id="6270329at2759"/>
<evidence type="ECO:0000256" key="2">
    <source>
        <dbReference type="ARBA" id="ARBA00004585"/>
    </source>
</evidence>
<evidence type="ECO:0000256" key="3">
    <source>
        <dbReference type="ARBA" id="ARBA00004906"/>
    </source>
</evidence>
<keyword evidence="10" id="KW-0479">Metal-binding</keyword>
<keyword evidence="9 19" id="KW-0812">Transmembrane</keyword>
<evidence type="ECO:0000256" key="4">
    <source>
        <dbReference type="ARBA" id="ARBA00008704"/>
    </source>
</evidence>
<dbReference type="InterPro" id="IPR025654">
    <property type="entry name" value="PEX2/10"/>
</dbReference>
<dbReference type="InterPro" id="IPR006845">
    <property type="entry name" value="Pex_N"/>
</dbReference>
<keyword evidence="11 18" id="KW-0863">Zinc-finger</keyword>
<protein>
    <recommendedName>
        <fullName evidence="5">RING-type E3 ubiquitin transferase</fullName>
        <ecNumber evidence="5">2.3.2.27</ecNumber>
    </recommendedName>
</protein>
<organism evidence="21 22">
    <name type="scientific">Dimorphilus gyrociliatus</name>
    <dbReference type="NCBI Taxonomy" id="2664684"/>
    <lineage>
        <taxon>Eukaryota</taxon>
        <taxon>Metazoa</taxon>
        <taxon>Spiralia</taxon>
        <taxon>Lophotrochozoa</taxon>
        <taxon>Annelida</taxon>
        <taxon>Polychaeta</taxon>
        <taxon>Polychaeta incertae sedis</taxon>
        <taxon>Dinophilidae</taxon>
        <taxon>Dimorphilus</taxon>
    </lineage>
</organism>
<dbReference type="Pfam" id="PF04757">
    <property type="entry name" value="Pex2_Pex12"/>
    <property type="match status" value="1"/>
</dbReference>
<feature type="transmembrane region" description="Helical" evidence="19">
    <location>
        <begin position="144"/>
        <end position="166"/>
    </location>
</feature>
<evidence type="ECO:0000256" key="7">
    <source>
        <dbReference type="ARBA" id="ARBA00022593"/>
    </source>
</evidence>
<evidence type="ECO:0000256" key="14">
    <source>
        <dbReference type="ARBA" id="ARBA00022927"/>
    </source>
</evidence>
<dbReference type="GO" id="GO:0061630">
    <property type="term" value="F:ubiquitin protein ligase activity"/>
    <property type="evidence" value="ECO:0007669"/>
    <property type="project" value="UniProtKB-EC"/>
</dbReference>
<evidence type="ECO:0000256" key="15">
    <source>
        <dbReference type="ARBA" id="ARBA00022989"/>
    </source>
</evidence>
<evidence type="ECO:0000313" key="21">
    <source>
        <dbReference type="EMBL" id="CAD5124935.1"/>
    </source>
</evidence>
<evidence type="ECO:0000256" key="16">
    <source>
        <dbReference type="ARBA" id="ARBA00023136"/>
    </source>
</evidence>
<gene>
    <name evidence="21" type="ORF">DGYR_LOCUS12407</name>
</gene>
<accession>A0A7I8W9X4</accession>
<dbReference type="PROSITE" id="PS00518">
    <property type="entry name" value="ZF_RING_1"/>
    <property type="match status" value="1"/>
</dbReference>
<dbReference type="InterPro" id="IPR017907">
    <property type="entry name" value="Znf_RING_CS"/>
</dbReference>
<dbReference type="PROSITE" id="PS50089">
    <property type="entry name" value="ZF_RING_2"/>
    <property type="match status" value="1"/>
</dbReference>
<keyword evidence="17" id="KW-0576">Peroxisome</keyword>
<evidence type="ECO:0000256" key="8">
    <source>
        <dbReference type="ARBA" id="ARBA00022679"/>
    </source>
</evidence>
<evidence type="ECO:0000256" key="5">
    <source>
        <dbReference type="ARBA" id="ARBA00012483"/>
    </source>
</evidence>
<dbReference type="PANTHER" id="PTHR23350">
    <property type="entry name" value="PEROXISOME ASSEMBLY PROTEIN 10"/>
    <property type="match status" value="1"/>
</dbReference>
<evidence type="ECO:0000256" key="9">
    <source>
        <dbReference type="ARBA" id="ARBA00022692"/>
    </source>
</evidence>
<dbReference type="SUPFAM" id="SSF57850">
    <property type="entry name" value="RING/U-box"/>
    <property type="match status" value="1"/>
</dbReference>
<dbReference type="GO" id="GO:0016558">
    <property type="term" value="P:protein import into peroxisome matrix"/>
    <property type="evidence" value="ECO:0007669"/>
    <property type="project" value="InterPro"/>
</dbReference>
<comment type="subcellular location">
    <subcellularLocation>
        <location evidence="2">Peroxisome membrane</location>
        <topology evidence="2">Multi-pass membrane protein</topology>
    </subcellularLocation>
</comment>
<evidence type="ECO:0000259" key="20">
    <source>
        <dbReference type="PROSITE" id="PS50089"/>
    </source>
</evidence>
<feature type="domain" description="RING-type" evidence="20">
    <location>
        <begin position="245"/>
        <end position="283"/>
    </location>
</feature>
<name>A0A7I8W9X4_9ANNE</name>
<evidence type="ECO:0000256" key="13">
    <source>
        <dbReference type="ARBA" id="ARBA00022833"/>
    </source>
</evidence>
<comment type="caution">
    <text evidence="21">The sequence shown here is derived from an EMBL/GenBank/DDBJ whole genome shotgun (WGS) entry which is preliminary data.</text>
</comment>
<dbReference type="EMBL" id="CAJFCJ010000024">
    <property type="protein sequence ID" value="CAD5124935.1"/>
    <property type="molecule type" value="Genomic_DNA"/>
</dbReference>
<evidence type="ECO:0000256" key="18">
    <source>
        <dbReference type="PROSITE-ProRule" id="PRU00175"/>
    </source>
</evidence>
<keyword evidence="14" id="KW-0653">Protein transport</keyword>
<evidence type="ECO:0000256" key="12">
    <source>
        <dbReference type="ARBA" id="ARBA00022786"/>
    </source>
</evidence>
<evidence type="ECO:0000256" key="6">
    <source>
        <dbReference type="ARBA" id="ARBA00022448"/>
    </source>
</evidence>
<keyword evidence="7" id="KW-0962">Peroxisome biogenesis</keyword>
<dbReference type="GO" id="GO:0005778">
    <property type="term" value="C:peroxisomal membrane"/>
    <property type="evidence" value="ECO:0007669"/>
    <property type="project" value="UniProtKB-SubCell"/>
</dbReference>
<keyword evidence="12" id="KW-0833">Ubl conjugation pathway</keyword>
<keyword evidence="15 19" id="KW-1133">Transmembrane helix</keyword>
<dbReference type="CDD" id="cd16527">
    <property type="entry name" value="RING-HC_PEX10"/>
    <property type="match status" value="1"/>
</dbReference>
<evidence type="ECO:0000256" key="10">
    <source>
        <dbReference type="ARBA" id="ARBA00022723"/>
    </source>
</evidence>
<dbReference type="InterPro" id="IPR001841">
    <property type="entry name" value="Znf_RING"/>
</dbReference>
<dbReference type="EC" id="2.3.2.27" evidence="5"/>
<comment type="catalytic activity">
    <reaction evidence="1">
        <text>S-ubiquitinyl-[E2 ubiquitin-conjugating enzyme]-L-cysteine + [acceptor protein]-L-lysine = [E2 ubiquitin-conjugating enzyme]-L-cysteine + N(6)-ubiquitinyl-[acceptor protein]-L-lysine.</text>
        <dbReference type="EC" id="2.3.2.27"/>
    </reaction>
</comment>
<dbReference type="Proteomes" id="UP000549394">
    <property type="component" value="Unassembled WGS sequence"/>
</dbReference>
<keyword evidence="16 19" id="KW-0472">Membrane</keyword>
<evidence type="ECO:0000256" key="1">
    <source>
        <dbReference type="ARBA" id="ARBA00000900"/>
    </source>
</evidence>
<keyword evidence="22" id="KW-1185">Reference proteome</keyword>
<dbReference type="SMART" id="SM00184">
    <property type="entry name" value="RING"/>
    <property type="match status" value="1"/>
</dbReference>
<keyword evidence="8" id="KW-0808">Transferase</keyword>
<comment type="similarity">
    <text evidence="4">Belongs to the pex2/pex10/pex12 family.</text>
</comment>
<keyword evidence="13" id="KW-0862">Zinc</keyword>
<evidence type="ECO:0000256" key="19">
    <source>
        <dbReference type="SAM" id="Phobius"/>
    </source>
</evidence>
<sequence length="298" mass="34524">MARLKDAHQAEIIRSQQKDEYYSSFIKSNIHKVVQSFLGPRILLKWQKELDIAAEFIYFGLTTLNGLQTLGEEYVNIIQVDPSKRQVPSLIRRIFMVVLHVSAPYLIEKSLLYLERQLELNNELGLTEEGRLLLLDLVRNSRNIFLLLHRCHLAIFYFNAAFYHFAKRICGVRYMAIKPLLETPRPSYKILGWLSVSQLALALAFKLIGIYKKSKEKSNQIKTEEKEKSVKTIEKEIDEEGGRKCPLCLNTISHTTTTSCGHLFCWYCIHEWCATNPECPLCRQSCASSRLVYLQNFT</sequence>
<comment type="pathway">
    <text evidence="3">Protein modification; protein ubiquitination.</text>
</comment>
<evidence type="ECO:0000256" key="17">
    <source>
        <dbReference type="ARBA" id="ARBA00023140"/>
    </source>
</evidence>
<keyword evidence="6" id="KW-0813">Transport</keyword>
<dbReference type="Gene3D" id="3.30.40.10">
    <property type="entry name" value="Zinc/RING finger domain, C3HC4 (zinc finger)"/>
    <property type="match status" value="1"/>
</dbReference>
<proteinExistence type="inferred from homology"/>
<evidence type="ECO:0000313" key="22">
    <source>
        <dbReference type="Proteomes" id="UP000549394"/>
    </source>
</evidence>